<keyword evidence="1" id="KW-0472">Membrane</keyword>
<feature type="transmembrane region" description="Helical" evidence="1">
    <location>
        <begin position="33"/>
        <end position="52"/>
    </location>
</feature>
<dbReference type="EMBL" id="JAGGKX010000002">
    <property type="protein sequence ID" value="MBP1968344.1"/>
    <property type="molecule type" value="Genomic_DNA"/>
</dbReference>
<name>A0ABS4IBN4_9BACI</name>
<proteinExistence type="predicted"/>
<evidence type="ECO:0000256" key="1">
    <source>
        <dbReference type="SAM" id="Phobius"/>
    </source>
</evidence>
<dbReference type="RefSeq" id="WP_209461588.1">
    <property type="nucleotide sequence ID" value="NZ_CP110224.1"/>
</dbReference>
<accession>A0ABS4IBN4</accession>
<feature type="transmembrane region" description="Helical" evidence="1">
    <location>
        <begin position="7"/>
        <end position="27"/>
    </location>
</feature>
<feature type="transmembrane region" description="Helical" evidence="1">
    <location>
        <begin position="101"/>
        <end position="121"/>
    </location>
</feature>
<dbReference type="Proteomes" id="UP001519345">
    <property type="component" value="Unassembled WGS sequence"/>
</dbReference>
<keyword evidence="1" id="KW-1133">Transmembrane helix</keyword>
<keyword evidence="3" id="KW-1185">Reference proteome</keyword>
<protein>
    <submittedName>
        <fullName evidence="2">Ca2+/Na+ antiporter</fullName>
    </submittedName>
</protein>
<feature type="transmembrane region" description="Helical" evidence="1">
    <location>
        <begin position="73"/>
        <end position="95"/>
    </location>
</feature>
<keyword evidence="1" id="KW-0812">Transmembrane</keyword>
<reference evidence="2 3" key="1">
    <citation type="submission" date="2021-03" db="EMBL/GenBank/DDBJ databases">
        <title>Genomic Encyclopedia of Type Strains, Phase IV (KMG-IV): sequencing the most valuable type-strain genomes for metagenomic binning, comparative biology and taxonomic classification.</title>
        <authorList>
            <person name="Goeker M."/>
        </authorList>
    </citation>
    <scope>NUCLEOTIDE SEQUENCE [LARGE SCALE GENOMIC DNA]</scope>
    <source>
        <strain evidence="2 3">DSM 25609</strain>
    </source>
</reference>
<gene>
    <name evidence="2" type="ORF">J2Z83_000436</name>
</gene>
<evidence type="ECO:0000313" key="2">
    <source>
        <dbReference type="EMBL" id="MBP1968344.1"/>
    </source>
</evidence>
<sequence length="124" mass="14008">MVSGRFFYSFGILLFLIFSVMLVISLMTSTLSLVETLPWGGMTYMCFAIGYLQPQVSQKDERTKYIKQKAMQYSLTAIIGFTLVLTIVLQTNLFTLTSTEVLSLLTGFSMITIFSIFIIVAKRN</sequence>
<evidence type="ECO:0000313" key="3">
    <source>
        <dbReference type="Proteomes" id="UP001519345"/>
    </source>
</evidence>
<comment type="caution">
    <text evidence="2">The sequence shown here is derived from an EMBL/GenBank/DDBJ whole genome shotgun (WGS) entry which is preliminary data.</text>
</comment>
<organism evidence="2 3">
    <name type="scientific">Virgibacillus natechei</name>
    <dbReference type="NCBI Taxonomy" id="1216297"/>
    <lineage>
        <taxon>Bacteria</taxon>
        <taxon>Bacillati</taxon>
        <taxon>Bacillota</taxon>
        <taxon>Bacilli</taxon>
        <taxon>Bacillales</taxon>
        <taxon>Bacillaceae</taxon>
        <taxon>Virgibacillus</taxon>
    </lineage>
</organism>